<dbReference type="GO" id="GO:0005524">
    <property type="term" value="F:ATP binding"/>
    <property type="evidence" value="ECO:0007669"/>
    <property type="project" value="UniProtKB-KW"/>
</dbReference>
<dbReference type="InterPro" id="IPR000115">
    <property type="entry name" value="PRibGlycinamide_synth"/>
</dbReference>
<evidence type="ECO:0000256" key="15">
    <source>
        <dbReference type="ARBA" id="ARBA00042864"/>
    </source>
</evidence>
<evidence type="ECO:0000256" key="10">
    <source>
        <dbReference type="ARBA" id="ARBA00022840"/>
    </source>
</evidence>
<dbReference type="GO" id="GO:0004637">
    <property type="term" value="F:phosphoribosylamine-glycine ligase activity"/>
    <property type="evidence" value="ECO:0007669"/>
    <property type="project" value="UniProtKB-EC"/>
</dbReference>
<dbReference type="InterPro" id="IPR011054">
    <property type="entry name" value="Rudment_hybrid_motif"/>
</dbReference>
<dbReference type="InterPro" id="IPR011761">
    <property type="entry name" value="ATP-grasp"/>
</dbReference>
<dbReference type="AlphaFoldDB" id="A0A1W1DDK3"/>
<evidence type="ECO:0000256" key="2">
    <source>
        <dbReference type="ARBA" id="ARBA00001946"/>
    </source>
</evidence>
<evidence type="ECO:0000256" key="9">
    <source>
        <dbReference type="ARBA" id="ARBA00022755"/>
    </source>
</evidence>
<evidence type="ECO:0000256" key="11">
    <source>
        <dbReference type="ARBA" id="ARBA00022842"/>
    </source>
</evidence>
<name>A0A1W1DDK3_9ZZZZ</name>
<keyword evidence="6 18" id="KW-0436">Ligase</keyword>
<comment type="cofactor">
    <cofactor evidence="2">
        <name>Mg(2+)</name>
        <dbReference type="ChEBI" id="CHEBI:18420"/>
    </cofactor>
</comment>
<dbReference type="Pfam" id="PF02844">
    <property type="entry name" value="GARS_N"/>
    <property type="match status" value="1"/>
</dbReference>
<keyword evidence="7" id="KW-0479">Metal-binding</keyword>
<dbReference type="InterPro" id="IPR037123">
    <property type="entry name" value="PRibGlycinamide_synth_C_sf"/>
</dbReference>
<gene>
    <name evidence="18" type="ORF">MNB_SUP05-11-673</name>
    <name evidence="19" type="ORF">MNB_SUP05-12-1339</name>
    <name evidence="20" type="ORF">MNB_SUP05-7-152</name>
</gene>
<evidence type="ECO:0000313" key="19">
    <source>
        <dbReference type="EMBL" id="SFV81360.1"/>
    </source>
</evidence>
<dbReference type="FunFam" id="3.40.50.20:FF:000006">
    <property type="entry name" value="Phosphoribosylamine--glycine ligase, chloroplastic"/>
    <property type="match status" value="1"/>
</dbReference>
<evidence type="ECO:0000259" key="17">
    <source>
        <dbReference type="PROSITE" id="PS50975"/>
    </source>
</evidence>
<dbReference type="SUPFAM" id="SSF56059">
    <property type="entry name" value="Glutathione synthetase ATP-binding domain-like"/>
    <property type="match status" value="1"/>
</dbReference>
<dbReference type="InterPro" id="IPR020559">
    <property type="entry name" value="PRibGlycinamide_synth_CS"/>
</dbReference>
<evidence type="ECO:0000256" key="3">
    <source>
        <dbReference type="ARBA" id="ARBA00005174"/>
    </source>
</evidence>
<evidence type="ECO:0000256" key="12">
    <source>
        <dbReference type="ARBA" id="ARBA00023211"/>
    </source>
</evidence>
<dbReference type="PANTHER" id="PTHR43472">
    <property type="entry name" value="PHOSPHORIBOSYLAMINE--GLYCINE LIGASE"/>
    <property type="match status" value="1"/>
</dbReference>
<keyword evidence="11" id="KW-0460">Magnesium</keyword>
<keyword evidence="10" id="KW-0067">ATP-binding</keyword>
<dbReference type="EMBL" id="FPHW01000137">
    <property type="protein sequence ID" value="SFV84485.1"/>
    <property type="molecule type" value="Genomic_DNA"/>
</dbReference>
<dbReference type="PROSITE" id="PS50975">
    <property type="entry name" value="ATP_GRASP"/>
    <property type="match status" value="1"/>
</dbReference>
<dbReference type="InterPro" id="IPR020560">
    <property type="entry name" value="PRibGlycinamide_synth_C-dom"/>
</dbReference>
<evidence type="ECO:0000256" key="6">
    <source>
        <dbReference type="ARBA" id="ARBA00022598"/>
    </source>
</evidence>
<evidence type="ECO:0000256" key="13">
    <source>
        <dbReference type="ARBA" id="ARBA00038345"/>
    </source>
</evidence>
<dbReference type="InterPro" id="IPR020561">
    <property type="entry name" value="PRibGlycinamid_synth_ATP-grasp"/>
</dbReference>
<dbReference type="PROSITE" id="PS00184">
    <property type="entry name" value="GARS"/>
    <property type="match status" value="1"/>
</dbReference>
<evidence type="ECO:0000256" key="16">
    <source>
        <dbReference type="ARBA" id="ARBA00079592"/>
    </source>
</evidence>
<evidence type="ECO:0000256" key="4">
    <source>
        <dbReference type="ARBA" id="ARBA00013255"/>
    </source>
</evidence>
<evidence type="ECO:0000256" key="5">
    <source>
        <dbReference type="ARBA" id="ARBA00020605"/>
    </source>
</evidence>
<dbReference type="SMART" id="SM01209">
    <property type="entry name" value="GARS_A"/>
    <property type="match status" value="1"/>
</dbReference>
<protein>
    <recommendedName>
        <fullName evidence="5">Phosphoribosylamine--glycine ligase</fullName>
        <ecNumber evidence="4">6.3.4.13</ecNumber>
    </recommendedName>
    <alternativeName>
        <fullName evidence="16">GARS</fullName>
    </alternativeName>
    <alternativeName>
        <fullName evidence="14">Glycinamide ribonucleotide synthetase</fullName>
    </alternativeName>
    <alternativeName>
        <fullName evidence="15">Phosphoribosylglycinamide synthetase</fullName>
    </alternativeName>
</protein>
<feature type="domain" description="ATP-grasp" evidence="17">
    <location>
        <begin position="109"/>
        <end position="316"/>
    </location>
</feature>
<dbReference type="HAMAP" id="MF_00138">
    <property type="entry name" value="GARS"/>
    <property type="match status" value="1"/>
</dbReference>
<dbReference type="InterPro" id="IPR020562">
    <property type="entry name" value="PRibGlycinamide_synth_N"/>
</dbReference>
<reference evidence="18" key="1">
    <citation type="submission" date="2016-10" db="EMBL/GenBank/DDBJ databases">
        <authorList>
            <person name="de Groot N.N."/>
        </authorList>
    </citation>
    <scope>NUCLEOTIDE SEQUENCE</scope>
</reference>
<dbReference type="FunFam" id="3.30.470.20:FF:000031">
    <property type="entry name" value="Phosphoribosylamine--glycine ligase"/>
    <property type="match status" value="1"/>
</dbReference>
<evidence type="ECO:0000256" key="1">
    <source>
        <dbReference type="ARBA" id="ARBA00001936"/>
    </source>
</evidence>
<evidence type="ECO:0000313" key="18">
    <source>
        <dbReference type="EMBL" id="SFV79224.1"/>
    </source>
</evidence>
<dbReference type="GO" id="GO:0009113">
    <property type="term" value="P:purine nucleobase biosynthetic process"/>
    <property type="evidence" value="ECO:0007669"/>
    <property type="project" value="InterPro"/>
</dbReference>
<dbReference type="SUPFAM" id="SSF52440">
    <property type="entry name" value="PreATP-grasp domain"/>
    <property type="match status" value="1"/>
</dbReference>
<dbReference type="UniPathway" id="UPA00074">
    <property type="reaction ID" value="UER00125"/>
</dbReference>
<dbReference type="PANTHER" id="PTHR43472:SF1">
    <property type="entry name" value="PHOSPHORIBOSYLAMINE--GLYCINE LIGASE, CHLOROPLASTIC"/>
    <property type="match status" value="1"/>
</dbReference>
<dbReference type="NCBIfam" id="TIGR00877">
    <property type="entry name" value="purD"/>
    <property type="match status" value="1"/>
</dbReference>
<dbReference type="EMBL" id="FPHS01000142">
    <property type="protein sequence ID" value="SFV79224.1"/>
    <property type="molecule type" value="Genomic_DNA"/>
</dbReference>
<dbReference type="FunFam" id="3.90.600.10:FF:000001">
    <property type="entry name" value="Trifunctional purine biosynthetic protein adenosine-3"/>
    <property type="match status" value="1"/>
</dbReference>
<dbReference type="Pfam" id="PF01071">
    <property type="entry name" value="GARS_A"/>
    <property type="match status" value="1"/>
</dbReference>
<evidence type="ECO:0000256" key="14">
    <source>
        <dbReference type="ARBA" id="ARBA00042242"/>
    </source>
</evidence>
<dbReference type="SMART" id="SM01210">
    <property type="entry name" value="GARS_C"/>
    <property type="match status" value="1"/>
</dbReference>
<dbReference type="Gene3D" id="3.30.1490.20">
    <property type="entry name" value="ATP-grasp fold, A domain"/>
    <property type="match status" value="1"/>
</dbReference>
<comment type="pathway">
    <text evidence="3">Purine metabolism; IMP biosynthesis via de novo pathway; N(1)-(5-phospho-D-ribosyl)glycinamide from 5-phospho-alpha-D-ribose 1-diphosphate: step 2/2.</text>
</comment>
<sequence>MKVLVIGSGGREHALAWQCAKFDEVKEVFVAPGNAGTELEDKLTNIEVGSEDIDGLIAFVKDNQVDLTIVGPEAPLVIGVVDRFQTEGLAIFGPTQAASQLEGSKAFCKDFLDRNNIPTAYYDVFTEAGPAVQYVQDKGTPIVIKADGLAAGKGVIIANTETEATDAINDMLEGNRFGVAGSRVVIEEFLVGEEASFIVMVDGKNILPMATSQDHKARDNGDQGPNTGGMGAYSPAPIVTDEIFQDVMDKVIRPTVDSMAAEGNAYTGFLYAGLMIDKNGNSKVLEYNCRFGDPETQPIMMRLKSNLADLCLLATKGRLDQATIEWDKRSAMGVVLAANGYPDVYPSGEVIGLPTDSDDAKVFHAGTKMDSGAVVTSGGRVLCATALGADTKEAQTNAYELLKRINWSSAYYRTDIGFKAL</sequence>
<dbReference type="FunFam" id="3.30.1490.20:FF:000006">
    <property type="entry name" value="phosphoribosylamine--glycine ligase, chloroplastic-like"/>
    <property type="match status" value="1"/>
</dbReference>
<dbReference type="EMBL" id="FPHT01000169">
    <property type="protein sequence ID" value="SFV81360.1"/>
    <property type="molecule type" value="Genomic_DNA"/>
</dbReference>
<dbReference type="Gene3D" id="3.30.470.20">
    <property type="entry name" value="ATP-grasp fold, B domain"/>
    <property type="match status" value="1"/>
</dbReference>
<comment type="cofactor">
    <cofactor evidence="1">
        <name>Mn(2+)</name>
        <dbReference type="ChEBI" id="CHEBI:29035"/>
    </cofactor>
</comment>
<proteinExistence type="inferred from homology"/>
<dbReference type="InterPro" id="IPR016185">
    <property type="entry name" value="PreATP-grasp_dom_sf"/>
</dbReference>
<dbReference type="Gene3D" id="3.90.600.10">
    <property type="entry name" value="Phosphoribosylglycinamide synthetase, C-terminal domain"/>
    <property type="match status" value="1"/>
</dbReference>
<keyword evidence="12" id="KW-0464">Manganese</keyword>
<organism evidence="18">
    <name type="scientific">hydrothermal vent metagenome</name>
    <dbReference type="NCBI Taxonomy" id="652676"/>
    <lineage>
        <taxon>unclassified sequences</taxon>
        <taxon>metagenomes</taxon>
        <taxon>ecological metagenomes</taxon>
    </lineage>
</organism>
<comment type="similarity">
    <text evidence="13">Belongs to the GARS family.</text>
</comment>
<evidence type="ECO:0000256" key="7">
    <source>
        <dbReference type="ARBA" id="ARBA00022723"/>
    </source>
</evidence>
<dbReference type="SUPFAM" id="SSF51246">
    <property type="entry name" value="Rudiment single hybrid motif"/>
    <property type="match status" value="1"/>
</dbReference>
<dbReference type="Pfam" id="PF02843">
    <property type="entry name" value="GARS_C"/>
    <property type="match status" value="1"/>
</dbReference>
<dbReference type="GO" id="GO:0006189">
    <property type="term" value="P:'de novo' IMP biosynthetic process"/>
    <property type="evidence" value="ECO:0007669"/>
    <property type="project" value="UniProtKB-UniPathway"/>
</dbReference>
<dbReference type="InterPro" id="IPR013815">
    <property type="entry name" value="ATP_grasp_subdomain_1"/>
</dbReference>
<keyword evidence="9" id="KW-0658">Purine biosynthesis</keyword>
<evidence type="ECO:0000256" key="8">
    <source>
        <dbReference type="ARBA" id="ARBA00022741"/>
    </source>
</evidence>
<accession>A0A1W1DDK3</accession>
<dbReference type="Gene3D" id="3.40.50.20">
    <property type="match status" value="1"/>
</dbReference>
<keyword evidence="8" id="KW-0547">Nucleotide-binding</keyword>
<dbReference type="EC" id="6.3.4.13" evidence="4"/>
<evidence type="ECO:0000313" key="20">
    <source>
        <dbReference type="EMBL" id="SFV84485.1"/>
    </source>
</evidence>
<dbReference type="GO" id="GO:0046872">
    <property type="term" value="F:metal ion binding"/>
    <property type="evidence" value="ECO:0007669"/>
    <property type="project" value="UniProtKB-KW"/>
</dbReference>